<sequence length="415" mass="44355">MNMGIQVVLPPEEYQEDLDLRLGRANGNIYHRKPGLEGVHDGQVMVRLKKKRFVILDYSIIPTEADIQAAQTTVHTTVPVGAGKTSCTNADCNKVGVPVLIYDSDPNEPASLYMRSGLCFTCQRNLNEKRRTQRKRPSDIPRNGQTLDGGVTVFGSTSIPKKFKMSPGAIVIHPMEGLRPLAEGYGFNEIGIDLQRVVSEIAMDSQRLVDAVSPHHHHHHPHPHPHEHHHDPTMPPPPPPDAAGIAPPDIAATAAAVAASVGAEPGTLADDLATSAAIEATTNGDKDHEHHHHDEHEVMVPTASVDINALYDKAYRTMNKGIYLLCQWKQSWDSAVAAAVAQESVDHGLADAVASAAAVAAAAAQENQSASMASLLMGPGHDKKDDGKKSDDAVLAAAEAAVADATEAVVEAYEV</sequence>
<feature type="region of interest" description="Disordered" evidence="1">
    <location>
        <begin position="211"/>
        <end position="247"/>
    </location>
</feature>
<comment type="caution">
    <text evidence="2">The sequence shown here is derived from an EMBL/GenBank/DDBJ whole genome shotgun (WGS) entry which is preliminary data.</text>
</comment>
<feature type="compositionally biased region" description="Basic residues" evidence="1">
    <location>
        <begin position="214"/>
        <end position="227"/>
    </location>
</feature>
<protein>
    <submittedName>
        <fullName evidence="2">Uncharacterized protein</fullName>
    </submittedName>
</protein>
<dbReference type="OrthoDB" id="46382at2759"/>
<evidence type="ECO:0000313" key="2">
    <source>
        <dbReference type="EMBL" id="CAB9509856.1"/>
    </source>
</evidence>
<dbReference type="EMBL" id="CAICTM010000407">
    <property type="protein sequence ID" value="CAB9509856.1"/>
    <property type="molecule type" value="Genomic_DNA"/>
</dbReference>
<proteinExistence type="predicted"/>
<accession>A0A9N8DW55</accession>
<gene>
    <name evidence="2" type="ORF">SEMRO_408_G136840.1</name>
</gene>
<dbReference type="Proteomes" id="UP001153069">
    <property type="component" value="Unassembled WGS sequence"/>
</dbReference>
<evidence type="ECO:0000313" key="3">
    <source>
        <dbReference type="Proteomes" id="UP001153069"/>
    </source>
</evidence>
<reference evidence="2" key="1">
    <citation type="submission" date="2020-06" db="EMBL/GenBank/DDBJ databases">
        <authorList>
            <consortium name="Plant Systems Biology data submission"/>
        </authorList>
    </citation>
    <scope>NUCLEOTIDE SEQUENCE</scope>
    <source>
        <strain evidence="2">D6</strain>
    </source>
</reference>
<keyword evidence="3" id="KW-1185">Reference proteome</keyword>
<organism evidence="2 3">
    <name type="scientific">Seminavis robusta</name>
    <dbReference type="NCBI Taxonomy" id="568900"/>
    <lineage>
        <taxon>Eukaryota</taxon>
        <taxon>Sar</taxon>
        <taxon>Stramenopiles</taxon>
        <taxon>Ochrophyta</taxon>
        <taxon>Bacillariophyta</taxon>
        <taxon>Bacillariophyceae</taxon>
        <taxon>Bacillariophycidae</taxon>
        <taxon>Naviculales</taxon>
        <taxon>Naviculaceae</taxon>
        <taxon>Seminavis</taxon>
    </lineage>
</organism>
<dbReference type="AlphaFoldDB" id="A0A9N8DW55"/>
<evidence type="ECO:0000256" key="1">
    <source>
        <dbReference type="SAM" id="MobiDB-lite"/>
    </source>
</evidence>
<name>A0A9N8DW55_9STRA</name>
<feature type="region of interest" description="Disordered" evidence="1">
    <location>
        <begin position="129"/>
        <end position="152"/>
    </location>
</feature>